<dbReference type="EMBL" id="BPLQ01001079">
    <property type="protein sequence ID" value="GIX78176.1"/>
    <property type="molecule type" value="Genomic_DNA"/>
</dbReference>
<feature type="compositionally biased region" description="Acidic residues" evidence="1">
    <location>
        <begin position="182"/>
        <end position="192"/>
    </location>
</feature>
<protein>
    <submittedName>
        <fullName evidence="2">Uncharacterized protein</fullName>
    </submittedName>
</protein>
<name>A0AAV4N3E2_9ARAC</name>
<evidence type="ECO:0000313" key="3">
    <source>
        <dbReference type="Proteomes" id="UP001054837"/>
    </source>
</evidence>
<organism evidence="2 3">
    <name type="scientific">Caerostris darwini</name>
    <dbReference type="NCBI Taxonomy" id="1538125"/>
    <lineage>
        <taxon>Eukaryota</taxon>
        <taxon>Metazoa</taxon>
        <taxon>Ecdysozoa</taxon>
        <taxon>Arthropoda</taxon>
        <taxon>Chelicerata</taxon>
        <taxon>Arachnida</taxon>
        <taxon>Araneae</taxon>
        <taxon>Araneomorphae</taxon>
        <taxon>Entelegynae</taxon>
        <taxon>Araneoidea</taxon>
        <taxon>Araneidae</taxon>
        <taxon>Caerostris</taxon>
    </lineage>
</organism>
<evidence type="ECO:0000313" key="2">
    <source>
        <dbReference type="EMBL" id="GIX78176.1"/>
    </source>
</evidence>
<evidence type="ECO:0000256" key="1">
    <source>
        <dbReference type="SAM" id="MobiDB-lite"/>
    </source>
</evidence>
<dbReference type="AlphaFoldDB" id="A0AAV4N3E2"/>
<keyword evidence="3" id="KW-1185">Reference proteome</keyword>
<accession>A0AAV4N3E2</accession>
<reference evidence="2 3" key="1">
    <citation type="submission" date="2021-06" db="EMBL/GenBank/DDBJ databases">
        <title>Caerostris darwini draft genome.</title>
        <authorList>
            <person name="Kono N."/>
            <person name="Arakawa K."/>
        </authorList>
    </citation>
    <scope>NUCLEOTIDE SEQUENCE [LARGE SCALE GENOMIC DNA]</scope>
</reference>
<gene>
    <name evidence="2" type="primary">AVEN_243105_1</name>
    <name evidence="2" type="ORF">CDAR_508881</name>
</gene>
<feature type="region of interest" description="Disordered" evidence="1">
    <location>
        <begin position="169"/>
        <end position="195"/>
    </location>
</feature>
<dbReference type="Proteomes" id="UP001054837">
    <property type="component" value="Unassembled WGS sequence"/>
</dbReference>
<sequence>MESYRNKFLDAIELIAEISYVMYKKLSNRQNEMGDQVDGIASEKDMFMDASREFLLHLYLNDEEVDEYNVRRKQCWEDEDPIKCKKNLDDEFKKRVSERMRSRTNISDLTKEMYKATISSVLYIINNFSKHTGLPDVQCKNDFKQQCTWIRIPDVLDCDYINLGIGSPDSVPGHQPHLSNEVNDEGEGEDESNTFPVLDSIPVETMVVNEIKKVTEYE</sequence>
<proteinExistence type="predicted"/>
<comment type="caution">
    <text evidence="2">The sequence shown here is derived from an EMBL/GenBank/DDBJ whole genome shotgun (WGS) entry which is preliminary data.</text>
</comment>